<name>A0ABR1CWQ4_NECAM</name>
<comment type="caution">
    <text evidence="2">The sequence shown here is derived from an EMBL/GenBank/DDBJ whole genome shotgun (WGS) entry which is preliminary data.</text>
</comment>
<dbReference type="EMBL" id="JAVFWL010000003">
    <property type="protein sequence ID" value="KAK6742347.1"/>
    <property type="molecule type" value="Genomic_DNA"/>
</dbReference>
<evidence type="ECO:0000256" key="1">
    <source>
        <dbReference type="SAM" id="MobiDB-lite"/>
    </source>
</evidence>
<organism evidence="2 3">
    <name type="scientific">Necator americanus</name>
    <name type="common">Human hookworm</name>
    <dbReference type="NCBI Taxonomy" id="51031"/>
    <lineage>
        <taxon>Eukaryota</taxon>
        <taxon>Metazoa</taxon>
        <taxon>Ecdysozoa</taxon>
        <taxon>Nematoda</taxon>
        <taxon>Chromadorea</taxon>
        <taxon>Rhabditida</taxon>
        <taxon>Rhabditina</taxon>
        <taxon>Rhabditomorpha</taxon>
        <taxon>Strongyloidea</taxon>
        <taxon>Ancylostomatidae</taxon>
        <taxon>Bunostominae</taxon>
        <taxon>Necator</taxon>
    </lineage>
</organism>
<evidence type="ECO:0000313" key="2">
    <source>
        <dbReference type="EMBL" id="KAK6742347.1"/>
    </source>
</evidence>
<sequence>MNAYGKGRGQYEIQTYKNIQYKLLFDAGNSKTPEIPRTKRKSSDAVFQDKCVSSNAAKRTRKPVTCLLKCCQRQNHDRKSEVHPVTYDNRSEPYHNYSTPSSLEHVRTKQSKGRVCAKSVPDGCPRSAAAELAVSMLLREPRVLKSDYETNETPTSTSTASSNPSFVPHHIHFILLHLCNPIAAYKVMQLHQVPGRLVHSFYTCSDLLDLIDGLMSSPDAITRIFAGGNSSLFHILQNLTSRLNCLSTPSVLRSSFIISVQNFRCRLGGFLQLEHDKLQNSLNKAICRSRQYMTKEAKTIYFSRFRRRCKMSISSTCHSPVYHINPCVKVFIVAYTRPKVAK</sequence>
<gene>
    <name evidence="2" type="primary">Necator_chrIII.g10688</name>
    <name evidence="2" type="ORF">RB195_009923</name>
</gene>
<evidence type="ECO:0000313" key="3">
    <source>
        <dbReference type="Proteomes" id="UP001303046"/>
    </source>
</evidence>
<proteinExistence type="predicted"/>
<feature type="region of interest" description="Disordered" evidence="1">
    <location>
        <begin position="86"/>
        <end position="110"/>
    </location>
</feature>
<keyword evidence="3" id="KW-1185">Reference proteome</keyword>
<accession>A0ABR1CWQ4</accession>
<reference evidence="2 3" key="1">
    <citation type="submission" date="2023-08" db="EMBL/GenBank/DDBJ databases">
        <title>A Necator americanus chromosomal reference genome.</title>
        <authorList>
            <person name="Ilik V."/>
            <person name="Petrzelkova K.J."/>
            <person name="Pardy F."/>
            <person name="Fuh T."/>
            <person name="Niatou-Singa F.S."/>
            <person name="Gouil Q."/>
            <person name="Baker L."/>
            <person name="Ritchie M.E."/>
            <person name="Jex A.R."/>
            <person name="Gazzola D."/>
            <person name="Li H."/>
            <person name="Toshio Fujiwara R."/>
            <person name="Zhan B."/>
            <person name="Aroian R.V."/>
            <person name="Pafco B."/>
            <person name="Schwarz E.M."/>
        </authorList>
    </citation>
    <scope>NUCLEOTIDE SEQUENCE [LARGE SCALE GENOMIC DNA]</scope>
    <source>
        <strain evidence="2 3">Aroian</strain>
        <tissue evidence="2">Whole animal</tissue>
    </source>
</reference>
<protein>
    <submittedName>
        <fullName evidence="2">Uncharacterized protein</fullName>
    </submittedName>
</protein>
<dbReference type="Proteomes" id="UP001303046">
    <property type="component" value="Unassembled WGS sequence"/>
</dbReference>